<accession>A0ABP0JUQ1</accession>
<reference evidence="1 2" key="1">
    <citation type="submission" date="2024-02" db="EMBL/GenBank/DDBJ databases">
        <authorList>
            <person name="Chen Y."/>
            <person name="Shah S."/>
            <person name="Dougan E. K."/>
            <person name="Thang M."/>
            <person name="Chan C."/>
        </authorList>
    </citation>
    <scope>NUCLEOTIDE SEQUENCE [LARGE SCALE GENOMIC DNA]</scope>
</reference>
<sequence>MFIAFKEKLDQWPNQATRAWIGAHHLEVVKETCIQVKKIVSCQKQYQILDQVEMLMCFGRSCCCEADGPAPLPSDDALKPRKDGPTILCQPRESVRDKISKYTAQRLTVFFGDVEAAMSVIDTGLLGDNGLFRCHPEIRSLLQQCSVILQDHRDILCGVMSGKSFGGT</sequence>
<protein>
    <submittedName>
        <fullName evidence="1">Uncharacterized protein</fullName>
    </submittedName>
</protein>
<keyword evidence="2" id="KW-1185">Reference proteome</keyword>
<proteinExistence type="predicted"/>
<evidence type="ECO:0000313" key="2">
    <source>
        <dbReference type="Proteomes" id="UP001642464"/>
    </source>
</evidence>
<comment type="caution">
    <text evidence="1">The sequence shown here is derived from an EMBL/GenBank/DDBJ whole genome shotgun (WGS) entry which is preliminary data.</text>
</comment>
<organism evidence="1 2">
    <name type="scientific">Durusdinium trenchii</name>
    <dbReference type="NCBI Taxonomy" id="1381693"/>
    <lineage>
        <taxon>Eukaryota</taxon>
        <taxon>Sar</taxon>
        <taxon>Alveolata</taxon>
        <taxon>Dinophyceae</taxon>
        <taxon>Suessiales</taxon>
        <taxon>Symbiodiniaceae</taxon>
        <taxon>Durusdinium</taxon>
    </lineage>
</organism>
<feature type="non-terminal residue" evidence="1">
    <location>
        <position position="168"/>
    </location>
</feature>
<dbReference type="Proteomes" id="UP001642464">
    <property type="component" value="Unassembled WGS sequence"/>
</dbReference>
<name>A0ABP0JUQ1_9DINO</name>
<gene>
    <name evidence="1" type="ORF">SCF082_LOCUS13967</name>
</gene>
<dbReference type="EMBL" id="CAXAMM010008691">
    <property type="protein sequence ID" value="CAK9018181.1"/>
    <property type="molecule type" value="Genomic_DNA"/>
</dbReference>
<evidence type="ECO:0000313" key="1">
    <source>
        <dbReference type="EMBL" id="CAK9018181.1"/>
    </source>
</evidence>